<dbReference type="GeneID" id="30203439"/>
<gene>
    <name evidence="2" type="ORF">WICANDRAFT_89794</name>
</gene>
<dbReference type="AlphaFoldDB" id="A0A1E3P5H5"/>
<keyword evidence="1" id="KW-0732">Signal</keyword>
<organism evidence="2 3">
    <name type="scientific">Wickerhamomyces anomalus (strain ATCC 58044 / CBS 1984 / NCYC 433 / NRRL Y-366-8)</name>
    <name type="common">Yeast</name>
    <name type="synonym">Hansenula anomala</name>
    <dbReference type="NCBI Taxonomy" id="683960"/>
    <lineage>
        <taxon>Eukaryota</taxon>
        <taxon>Fungi</taxon>
        <taxon>Dikarya</taxon>
        <taxon>Ascomycota</taxon>
        <taxon>Saccharomycotina</taxon>
        <taxon>Saccharomycetes</taxon>
        <taxon>Phaffomycetales</taxon>
        <taxon>Wickerhamomycetaceae</taxon>
        <taxon>Wickerhamomyces</taxon>
    </lineage>
</organism>
<dbReference type="EMBL" id="KV454209">
    <property type="protein sequence ID" value="ODQ60623.1"/>
    <property type="molecule type" value="Genomic_DNA"/>
</dbReference>
<evidence type="ECO:0000256" key="1">
    <source>
        <dbReference type="SAM" id="SignalP"/>
    </source>
</evidence>
<evidence type="ECO:0000313" key="3">
    <source>
        <dbReference type="Proteomes" id="UP000094112"/>
    </source>
</evidence>
<dbReference type="RefSeq" id="XP_019039830.1">
    <property type="nucleotide sequence ID" value="XM_019186193.1"/>
</dbReference>
<evidence type="ECO:0000313" key="2">
    <source>
        <dbReference type="EMBL" id="ODQ60623.1"/>
    </source>
</evidence>
<keyword evidence="3" id="KW-1185">Reference proteome</keyword>
<accession>A0A1E3P5H5</accession>
<dbReference type="OrthoDB" id="10415462at2759"/>
<protein>
    <submittedName>
        <fullName evidence="2">Uncharacterized protein</fullName>
    </submittedName>
</protein>
<sequence>MNLFYHTISLIIAFLSIAVVQCDDAKDEAALRQELSKNQVNITARDSLIPFINHHRLGITDKVALSMIASSDFGITLGGIIPYCTNENFGPVTFGSTTGCVLTLLSGLTMFNGALLMLFSGLIPDKFNGSNLVLDPPIFDNKWSKITRNAYQRGLEIESLYYKGLIYDNEEVVLDDFHVVYTVDGFQINKFNNSDSTYKKVSFQEHASFLTSLISNLQFQKTSVLHALGWFD</sequence>
<reference evidence="2 3" key="1">
    <citation type="journal article" date="2016" name="Proc. Natl. Acad. Sci. U.S.A.">
        <title>Comparative genomics of biotechnologically important yeasts.</title>
        <authorList>
            <person name="Riley R."/>
            <person name="Haridas S."/>
            <person name="Wolfe K.H."/>
            <person name="Lopes M.R."/>
            <person name="Hittinger C.T."/>
            <person name="Goeker M."/>
            <person name="Salamov A.A."/>
            <person name="Wisecaver J.H."/>
            <person name="Long T.M."/>
            <person name="Calvey C.H."/>
            <person name="Aerts A.L."/>
            <person name="Barry K.W."/>
            <person name="Choi C."/>
            <person name="Clum A."/>
            <person name="Coughlan A.Y."/>
            <person name="Deshpande S."/>
            <person name="Douglass A.P."/>
            <person name="Hanson S.J."/>
            <person name="Klenk H.-P."/>
            <person name="LaButti K.M."/>
            <person name="Lapidus A."/>
            <person name="Lindquist E.A."/>
            <person name="Lipzen A.M."/>
            <person name="Meier-Kolthoff J.P."/>
            <person name="Ohm R.A."/>
            <person name="Otillar R.P."/>
            <person name="Pangilinan J.L."/>
            <person name="Peng Y."/>
            <person name="Rokas A."/>
            <person name="Rosa C.A."/>
            <person name="Scheuner C."/>
            <person name="Sibirny A.A."/>
            <person name="Slot J.C."/>
            <person name="Stielow J.B."/>
            <person name="Sun H."/>
            <person name="Kurtzman C.P."/>
            <person name="Blackwell M."/>
            <person name="Grigoriev I.V."/>
            <person name="Jeffries T.W."/>
        </authorList>
    </citation>
    <scope>NUCLEOTIDE SEQUENCE [LARGE SCALE GENOMIC DNA]</scope>
    <source>
        <strain evidence="3">ATCC 58044 / CBS 1984 / NCYC 433 / NRRL Y-366-8</strain>
    </source>
</reference>
<feature type="chain" id="PRO_5009133670" evidence="1">
    <location>
        <begin position="23"/>
        <end position="232"/>
    </location>
</feature>
<proteinExistence type="predicted"/>
<dbReference type="Proteomes" id="UP000094112">
    <property type="component" value="Unassembled WGS sequence"/>
</dbReference>
<feature type="signal peptide" evidence="1">
    <location>
        <begin position="1"/>
        <end position="22"/>
    </location>
</feature>
<name>A0A1E3P5H5_WICAA</name>